<organism evidence="1 2">
    <name type="scientific">Sodiomyces alkalinus (strain CBS 110278 / VKM F-3762 / F11)</name>
    <name type="common">Alkaliphilic filamentous fungus</name>
    <dbReference type="NCBI Taxonomy" id="1314773"/>
    <lineage>
        <taxon>Eukaryota</taxon>
        <taxon>Fungi</taxon>
        <taxon>Dikarya</taxon>
        <taxon>Ascomycota</taxon>
        <taxon>Pezizomycotina</taxon>
        <taxon>Sordariomycetes</taxon>
        <taxon>Hypocreomycetidae</taxon>
        <taxon>Glomerellales</taxon>
        <taxon>Plectosphaerellaceae</taxon>
        <taxon>Sodiomyces</taxon>
    </lineage>
</organism>
<reference evidence="1 2" key="1">
    <citation type="journal article" date="2018" name="Mol. Ecol.">
        <title>The obligate alkalophilic soda-lake fungus Sodiomyces alkalinus has shifted to a protein diet.</title>
        <authorList>
            <person name="Grum-Grzhimaylo A.A."/>
            <person name="Falkoski D.L."/>
            <person name="van den Heuvel J."/>
            <person name="Valero-Jimenez C.A."/>
            <person name="Min B."/>
            <person name="Choi I.G."/>
            <person name="Lipzen A."/>
            <person name="Daum C.G."/>
            <person name="Aanen D.K."/>
            <person name="Tsang A."/>
            <person name="Henrissat B."/>
            <person name="Bilanenko E.N."/>
            <person name="de Vries R.P."/>
            <person name="van Kan J.A.L."/>
            <person name="Grigoriev I.V."/>
            <person name="Debets A.J.M."/>
        </authorList>
    </citation>
    <scope>NUCLEOTIDE SEQUENCE [LARGE SCALE GENOMIC DNA]</scope>
    <source>
        <strain evidence="1 2">F11</strain>
    </source>
</reference>
<dbReference type="Proteomes" id="UP000272025">
    <property type="component" value="Unassembled WGS sequence"/>
</dbReference>
<proteinExistence type="predicted"/>
<dbReference type="AlphaFoldDB" id="A0A3N2PUS0"/>
<dbReference type="GeneID" id="39583517"/>
<gene>
    <name evidence="1" type="ORF">SODALDRAFT_379437</name>
</gene>
<evidence type="ECO:0000313" key="2">
    <source>
        <dbReference type="Proteomes" id="UP000272025"/>
    </source>
</evidence>
<dbReference type="EMBL" id="ML119056">
    <property type="protein sequence ID" value="ROT38242.1"/>
    <property type="molecule type" value="Genomic_DNA"/>
</dbReference>
<sequence>MDMNFPEKLSQILLPTVSQVASPVSWRLTMQMLHSASRNTLPLLTVDLRPIPLYTIESHKNQQAVAANRQVSIPFSDLTPRAHKAKPLDTGRLRYELASQINAPHLSTAFVHLVCGHASQFAGPGKAGHKLMSCIYEVSIHLHASAGQFVILNAICKGTEASRWPTKLA</sequence>
<evidence type="ECO:0000313" key="1">
    <source>
        <dbReference type="EMBL" id="ROT38242.1"/>
    </source>
</evidence>
<name>A0A3N2PUS0_SODAK</name>
<dbReference type="RefSeq" id="XP_028466048.1">
    <property type="nucleotide sequence ID" value="XM_028615040.1"/>
</dbReference>
<keyword evidence="2" id="KW-1185">Reference proteome</keyword>
<protein>
    <submittedName>
        <fullName evidence="1">Uncharacterized protein</fullName>
    </submittedName>
</protein>
<accession>A0A3N2PUS0</accession>